<dbReference type="Proteomes" id="UP000773614">
    <property type="component" value="Unassembled WGS sequence"/>
</dbReference>
<feature type="compositionally biased region" description="Low complexity" evidence="9">
    <location>
        <begin position="617"/>
        <end position="632"/>
    </location>
</feature>
<dbReference type="SUPFAM" id="SSF50998">
    <property type="entry name" value="Quinoprotein alcohol dehydrogenase-like"/>
    <property type="match status" value="1"/>
</dbReference>
<evidence type="ECO:0000256" key="3">
    <source>
        <dbReference type="ARBA" id="ARBA00022891"/>
    </source>
</evidence>
<evidence type="ECO:0000259" key="11">
    <source>
        <dbReference type="Pfam" id="PF01011"/>
    </source>
</evidence>
<keyword evidence="4 12" id="KW-0560">Oxidoreductase</keyword>
<dbReference type="AlphaFoldDB" id="A0A964T323"/>
<evidence type="ECO:0000256" key="6">
    <source>
        <dbReference type="PIRSR" id="PIRSR617512-2"/>
    </source>
</evidence>
<reference evidence="12" key="1">
    <citation type="submission" date="2019-03" db="EMBL/GenBank/DDBJ databases">
        <title>Afifella sp. nov., isolated from activated sludge.</title>
        <authorList>
            <person name="Li Q."/>
            <person name="Liu Y."/>
        </authorList>
    </citation>
    <scope>NUCLEOTIDE SEQUENCE</scope>
    <source>
        <strain evidence="12">L72</strain>
    </source>
</reference>
<dbReference type="InterPro" id="IPR011047">
    <property type="entry name" value="Quinoprotein_ADH-like_sf"/>
</dbReference>
<dbReference type="SMART" id="SM00564">
    <property type="entry name" value="PQQ"/>
    <property type="match status" value="5"/>
</dbReference>
<comment type="cofactor">
    <cofactor evidence="7">
        <name>Ca(2+)</name>
        <dbReference type="ChEBI" id="CHEBI:29108"/>
    </cofactor>
    <text evidence="7">Binds 1 Ca(2+) ion per subunit.</text>
</comment>
<evidence type="ECO:0000256" key="7">
    <source>
        <dbReference type="PIRSR" id="PIRSR617512-3"/>
    </source>
</evidence>
<feature type="signal peptide" evidence="10">
    <location>
        <begin position="1"/>
        <end position="26"/>
    </location>
</feature>
<dbReference type="Gene3D" id="2.140.10.10">
    <property type="entry name" value="Quinoprotein alcohol dehydrogenase-like superfamily"/>
    <property type="match status" value="1"/>
</dbReference>
<keyword evidence="10" id="KW-0732">Signal</keyword>
<dbReference type="EC" id="1.1.2.-" evidence="12"/>
<proteinExistence type="inferred from homology"/>
<dbReference type="InterPro" id="IPR017512">
    <property type="entry name" value="PQQ_MeOH/EtOH_DH"/>
</dbReference>
<evidence type="ECO:0000256" key="4">
    <source>
        <dbReference type="ARBA" id="ARBA00023002"/>
    </source>
</evidence>
<dbReference type="CDD" id="cd10278">
    <property type="entry name" value="PQQ_MDH"/>
    <property type="match status" value="1"/>
</dbReference>
<keyword evidence="3 6" id="KW-0634">PQQ</keyword>
<sequence length="632" mass="67521">MHRQGGAGRLAAALLLGASLVLGPIAAGEAAAQQGDLEALSKDPAQWVMPGKNYASTRYSELDQINTGNAGRLQVAWTFSVGADRGQEAAPIVVDGMMYVVGPYAGPHPGSVFALDATTGELKWTYSPKPNLSAQGVACCDVVNRGAAYDNGKIFYNTLDNHTVALDAKTGKEVWVKQLGDISRGETMTMAPLVVKGKVLVGNSGGEMGVRGWLTALDENTGEIVWRAYSTGPDKDVLIGPDFKPFYDFMKGEDLGVKSWPPDHWQHGGGTVWGWISYDPELDLIFYGTANPGPWNSNQRPGDNLWTTTIFARDPDTGQAKWAYQTSPHDLWDHDGINELVLTELQIDGKPRKVAIRPGRTGYMYVIDRATGEVISAKAYDDVTAYKGVDLKTGRIIPNEALHPTLGKTIEDICPAAPGAKDWQPTAWSPRTGLLYVPHQHLCMNMKTVEVGYIAGTPYLGAEADMYAGPGGHRGEFMAWDPVRQEKVWSIKENLPVWSGALATAGDVAFYGTMDRLFKAVDARTGEVLWQFRTPSGIIGQPTTYQGRDGRQYVAILSGIGGWSGAVATAELDPRVRNGALGFVGATQDLPAYTRGGSTLLVFALPEAGGGAGGGPAAPARPATGGTDAPAQ</sequence>
<evidence type="ECO:0000256" key="2">
    <source>
        <dbReference type="ARBA" id="ARBA00022723"/>
    </source>
</evidence>
<evidence type="ECO:0000256" key="1">
    <source>
        <dbReference type="ARBA" id="ARBA00008156"/>
    </source>
</evidence>
<evidence type="ECO:0000256" key="10">
    <source>
        <dbReference type="SAM" id="SignalP"/>
    </source>
</evidence>
<feature type="binding site" evidence="6">
    <location>
        <position position="271"/>
    </location>
    <ligand>
        <name>pyrroloquinoline quinone</name>
        <dbReference type="ChEBI" id="CHEBI:58442"/>
    </ligand>
</feature>
<name>A0A964T323_9HYPH</name>
<dbReference type="RefSeq" id="WP_161139948.1">
    <property type="nucleotide sequence ID" value="NZ_SPKJ01000017.1"/>
</dbReference>
<feature type="region of interest" description="Disordered" evidence="9">
    <location>
        <begin position="610"/>
        <end position="632"/>
    </location>
</feature>
<evidence type="ECO:0000313" key="13">
    <source>
        <dbReference type="Proteomes" id="UP000773614"/>
    </source>
</evidence>
<gene>
    <name evidence="12" type="ORF">E4O86_07515</name>
</gene>
<feature type="binding site" evidence="6">
    <location>
        <position position="88"/>
    </location>
    <ligand>
        <name>pyrroloquinoline quinone</name>
        <dbReference type="ChEBI" id="CHEBI:58442"/>
    </ligand>
</feature>
<feature type="domain" description="Pyrrolo-quinoline quinone repeat" evidence="11">
    <location>
        <begin position="47"/>
        <end position="375"/>
    </location>
</feature>
<dbReference type="Pfam" id="PF01011">
    <property type="entry name" value="PQQ"/>
    <property type="match status" value="2"/>
</dbReference>
<keyword evidence="8" id="KW-1015">Disulfide bond</keyword>
<keyword evidence="7" id="KW-0106">Calcium</keyword>
<dbReference type="PANTHER" id="PTHR32303">
    <property type="entry name" value="QUINOPROTEIN ALCOHOL DEHYDROGENASE (CYTOCHROME C)"/>
    <property type="match status" value="1"/>
</dbReference>
<dbReference type="EMBL" id="SPKJ01000017">
    <property type="protein sequence ID" value="MYZ47558.1"/>
    <property type="molecule type" value="Genomic_DNA"/>
</dbReference>
<accession>A0A964T323</accession>
<feature type="binding site" evidence="6">
    <location>
        <position position="189"/>
    </location>
    <ligand>
        <name>pyrroloquinoline quinone</name>
        <dbReference type="ChEBI" id="CHEBI:58442"/>
    </ligand>
</feature>
<keyword evidence="2 7" id="KW-0479">Metal-binding</keyword>
<evidence type="ECO:0000313" key="12">
    <source>
        <dbReference type="EMBL" id="MYZ47558.1"/>
    </source>
</evidence>
<feature type="active site" description="Proton acceptor" evidence="5">
    <location>
        <position position="333"/>
    </location>
</feature>
<feature type="domain" description="Pyrrolo-quinoline quinone repeat" evidence="11">
    <location>
        <begin position="489"/>
        <end position="554"/>
    </location>
</feature>
<organism evidence="12 13">
    <name type="scientific">Propylenella binzhouense</name>
    <dbReference type="NCBI Taxonomy" id="2555902"/>
    <lineage>
        <taxon>Bacteria</taxon>
        <taxon>Pseudomonadati</taxon>
        <taxon>Pseudomonadota</taxon>
        <taxon>Alphaproteobacteria</taxon>
        <taxon>Hyphomicrobiales</taxon>
        <taxon>Propylenellaceae</taxon>
        <taxon>Propylenella</taxon>
    </lineage>
</organism>
<evidence type="ECO:0000256" key="8">
    <source>
        <dbReference type="PIRSR" id="PIRSR617512-4"/>
    </source>
</evidence>
<comment type="cofactor">
    <cofactor evidence="6">
        <name>pyrroloquinoline quinone</name>
        <dbReference type="ChEBI" id="CHEBI:58442"/>
    </cofactor>
    <text evidence="6">Binds 1 PQQ group per subunit.</text>
</comment>
<feature type="binding site" evidence="7">
    <location>
        <position position="291"/>
    </location>
    <ligand>
        <name>Ca(2+)</name>
        <dbReference type="ChEBI" id="CHEBI:29108"/>
    </ligand>
</feature>
<protein>
    <submittedName>
        <fullName evidence="12">PQQ-dependent dehydrogenase, methanol/ethanol family</fullName>
        <ecNumber evidence="12">1.1.2.-</ecNumber>
    </submittedName>
</protein>
<feature type="binding site" evidence="6">
    <location>
        <position position="145"/>
    </location>
    <ligand>
        <name>pyrroloquinoline quinone</name>
        <dbReference type="ChEBI" id="CHEBI:58442"/>
    </ligand>
</feature>
<comment type="similarity">
    <text evidence="1">Belongs to the bacterial PQQ dehydrogenase family.</text>
</comment>
<dbReference type="OrthoDB" id="9794322at2"/>
<dbReference type="GO" id="GO:0016020">
    <property type="term" value="C:membrane"/>
    <property type="evidence" value="ECO:0007669"/>
    <property type="project" value="InterPro"/>
</dbReference>
<dbReference type="InterPro" id="IPR002372">
    <property type="entry name" value="PQQ_rpt_dom"/>
</dbReference>
<comment type="caution">
    <text evidence="12">The sequence shown here is derived from an EMBL/GenBank/DDBJ whole genome shotgun (WGS) entry which is preliminary data.</text>
</comment>
<evidence type="ECO:0000256" key="9">
    <source>
        <dbReference type="SAM" id="MobiDB-lite"/>
    </source>
</evidence>
<dbReference type="GO" id="GO:0016614">
    <property type="term" value="F:oxidoreductase activity, acting on CH-OH group of donors"/>
    <property type="evidence" value="ECO:0007669"/>
    <property type="project" value="InterPro"/>
</dbReference>
<dbReference type="PANTHER" id="PTHR32303:SF4">
    <property type="entry name" value="QUINOPROTEIN GLUCOSE DEHYDROGENASE"/>
    <property type="match status" value="1"/>
</dbReference>
<feature type="binding site" evidence="7">
    <location>
        <position position="207"/>
    </location>
    <ligand>
        <name>Ca(2+)</name>
        <dbReference type="ChEBI" id="CHEBI:29108"/>
    </ligand>
</feature>
<feature type="chain" id="PRO_5037960520" evidence="10">
    <location>
        <begin position="27"/>
        <end position="632"/>
    </location>
</feature>
<feature type="disulfide bond" evidence="8">
    <location>
        <begin position="139"/>
        <end position="140"/>
    </location>
</feature>
<evidence type="ECO:0000256" key="5">
    <source>
        <dbReference type="PIRSR" id="PIRSR617512-1"/>
    </source>
</evidence>
<keyword evidence="13" id="KW-1185">Reference proteome</keyword>
<dbReference type="GO" id="GO:0005509">
    <property type="term" value="F:calcium ion binding"/>
    <property type="evidence" value="ECO:0007669"/>
    <property type="project" value="InterPro"/>
</dbReference>
<feature type="binding site" evidence="7">
    <location>
        <position position="333"/>
    </location>
    <ligand>
        <name>Ca(2+)</name>
        <dbReference type="ChEBI" id="CHEBI:29108"/>
    </ligand>
</feature>
<dbReference type="InterPro" id="IPR018391">
    <property type="entry name" value="PQQ_b-propeller_rpt"/>
</dbReference>
<dbReference type="NCBIfam" id="TIGR03075">
    <property type="entry name" value="PQQ_enz_alc_DH"/>
    <property type="match status" value="1"/>
</dbReference>